<dbReference type="PROSITE" id="PS51163">
    <property type="entry name" value="YRDC"/>
    <property type="match status" value="1"/>
</dbReference>
<evidence type="ECO:0000256" key="3">
    <source>
        <dbReference type="ARBA" id="ARBA00022598"/>
    </source>
</evidence>
<dbReference type="Pfam" id="PF01300">
    <property type="entry name" value="Sua5_yciO_yrdC"/>
    <property type="match status" value="1"/>
</dbReference>
<evidence type="ECO:0000313" key="12">
    <source>
        <dbReference type="EMBL" id="MBE9216629.1"/>
    </source>
</evidence>
<dbReference type="InterPro" id="IPR041440">
    <property type="entry name" value="HypF_C"/>
</dbReference>
<dbReference type="GO" id="GO:0008270">
    <property type="term" value="F:zinc ion binding"/>
    <property type="evidence" value="ECO:0007669"/>
    <property type="project" value="UniProtKB-KW"/>
</dbReference>
<dbReference type="Gene3D" id="3.30.110.120">
    <property type="match status" value="1"/>
</dbReference>
<keyword evidence="5" id="KW-0863">Zinc-finger</keyword>
<protein>
    <recommendedName>
        <fullName evidence="8">Carbamoyltransferase HypF</fullName>
    </recommendedName>
    <alternativeName>
        <fullName evidence="9">Carbamoyl phosphate-converting enzyme HypF</fullName>
    </alternativeName>
    <alternativeName>
        <fullName evidence="10">[NiFe]-hydrogenase maturation factor HypF</fullName>
    </alternativeName>
</protein>
<dbReference type="FunFam" id="3.30.420.40:FF:000124">
    <property type="entry name" value="Carbamoyltransferase HypF"/>
    <property type="match status" value="1"/>
</dbReference>
<dbReference type="Gene3D" id="3.30.420.360">
    <property type="match status" value="1"/>
</dbReference>
<evidence type="ECO:0000259" key="11">
    <source>
        <dbReference type="PROSITE" id="PS51163"/>
    </source>
</evidence>
<evidence type="ECO:0000256" key="6">
    <source>
        <dbReference type="ARBA" id="ARBA00022833"/>
    </source>
</evidence>
<evidence type="ECO:0000256" key="9">
    <source>
        <dbReference type="ARBA" id="ARBA00075001"/>
    </source>
</evidence>
<dbReference type="InterPro" id="IPR017945">
    <property type="entry name" value="DHBP_synth_RibB-like_a/b_dom"/>
</dbReference>
<dbReference type="SUPFAM" id="SSF55821">
    <property type="entry name" value="YrdC/RibB"/>
    <property type="match status" value="1"/>
</dbReference>
<keyword evidence="13" id="KW-1185">Reference proteome</keyword>
<dbReference type="InterPro" id="IPR055128">
    <property type="entry name" value="HypF_C_2"/>
</dbReference>
<name>A0A8J7JW97_9CYAN</name>
<keyword evidence="6" id="KW-0862">Zinc</keyword>
<dbReference type="GO" id="GO:0003725">
    <property type="term" value="F:double-stranded RNA binding"/>
    <property type="evidence" value="ECO:0007669"/>
    <property type="project" value="InterPro"/>
</dbReference>
<evidence type="ECO:0000256" key="1">
    <source>
        <dbReference type="ARBA" id="ARBA00004711"/>
    </source>
</evidence>
<dbReference type="InterPro" id="IPR043129">
    <property type="entry name" value="ATPase_NBD"/>
</dbReference>
<dbReference type="AlphaFoldDB" id="A0A8J7JW97"/>
<dbReference type="Pfam" id="PF22521">
    <property type="entry name" value="HypF_C_2"/>
    <property type="match status" value="1"/>
</dbReference>
<accession>A0A8J7JW97</accession>
<sequence length="485" mass="54338">LSPSVAPGQNTLGFMLPYTPLHHLIMRRMNRPIVLTSGNFVDEPQCIDNHQAREKLSKIADYFLLHNRDIINRVDDSVVRIVGEKLQIIRRARGYAPAPINLPSGFEKVPQILAMGSELKNTFCLLRDGQAILSQHLGDLANTTVFKNYQETLNLYLNLFKHQPEAIAVDKHPEYLSTKFGKELAAANQINIYNIQHHHSHIAACMAENNLPLDSVPVLGIALDGLGYGEDNTLWGGEFLLADYRQFTRLATLKPVPLIGGKQAAYQPWRNTYSQLISSFNWAEIKKNYGSLEIIKYLEQKPLILLNQLSEKLLNTPLTSSTGRLFDAVAAAIGICREKCSYQGQAAIEMEALIDEKLLNQHKETLTYPFKLNFLDNIYYIDPYPMWKTLLQDLQQQTSAKIIATKFHLGFAIAIVETVNTLRKQHSINHVVLTGGVFQNRILLEQVTNRLKTSGISVLTHSLVPCNDGGLSLGQAVIAAAKHQV</sequence>
<evidence type="ECO:0000256" key="10">
    <source>
        <dbReference type="ARBA" id="ARBA00078219"/>
    </source>
</evidence>
<comment type="caution">
    <text evidence="12">The sequence shown here is derived from an EMBL/GenBank/DDBJ whole genome shotgun (WGS) entry which is preliminary data.</text>
</comment>
<dbReference type="EMBL" id="JADEWL010000185">
    <property type="protein sequence ID" value="MBE9216629.1"/>
    <property type="molecule type" value="Genomic_DNA"/>
</dbReference>
<evidence type="ECO:0000256" key="7">
    <source>
        <dbReference type="ARBA" id="ARBA00048220"/>
    </source>
</evidence>
<dbReference type="RefSeq" id="WP_193925296.1">
    <property type="nucleotide sequence ID" value="NZ_JADEWL010000185.1"/>
</dbReference>
<dbReference type="GO" id="GO:0016874">
    <property type="term" value="F:ligase activity"/>
    <property type="evidence" value="ECO:0007669"/>
    <property type="project" value="UniProtKB-KW"/>
</dbReference>
<evidence type="ECO:0000313" key="13">
    <source>
        <dbReference type="Proteomes" id="UP000620559"/>
    </source>
</evidence>
<organism evidence="12 13">
    <name type="scientific">Plectonema cf. radiosum LEGE 06105</name>
    <dbReference type="NCBI Taxonomy" id="945769"/>
    <lineage>
        <taxon>Bacteria</taxon>
        <taxon>Bacillati</taxon>
        <taxon>Cyanobacteriota</taxon>
        <taxon>Cyanophyceae</taxon>
        <taxon>Oscillatoriophycideae</taxon>
        <taxon>Oscillatoriales</taxon>
        <taxon>Microcoleaceae</taxon>
        <taxon>Plectonema</taxon>
    </lineage>
</organism>
<reference evidence="12" key="1">
    <citation type="submission" date="2020-10" db="EMBL/GenBank/DDBJ databases">
        <authorList>
            <person name="Castelo-Branco R."/>
            <person name="Eusebio N."/>
            <person name="Adriana R."/>
            <person name="Vieira A."/>
            <person name="Brugerolle De Fraissinette N."/>
            <person name="Rezende De Castro R."/>
            <person name="Schneider M.P."/>
            <person name="Vasconcelos V."/>
            <person name="Leao P.N."/>
        </authorList>
    </citation>
    <scope>NUCLEOTIDE SEQUENCE</scope>
    <source>
        <strain evidence="12">LEGE 06105</strain>
    </source>
</reference>
<dbReference type="InterPro" id="IPR006070">
    <property type="entry name" value="Sua5-like_dom"/>
</dbReference>
<dbReference type="InterPro" id="IPR051060">
    <property type="entry name" value="Carbamoyltrans_HypF-like"/>
</dbReference>
<dbReference type="SUPFAM" id="SSF53067">
    <property type="entry name" value="Actin-like ATPase domain"/>
    <property type="match status" value="1"/>
</dbReference>
<evidence type="ECO:0000256" key="8">
    <source>
        <dbReference type="ARBA" id="ARBA00072168"/>
    </source>
</evidence>
<dbReference type="PANTHER" id="PTHR42959">
    <property type="entry name" value="CARBAMOYLTRANSFERASE"/>
    <property type="match status" value="1"/>
</dbReference>
<evidence type="ECO:0000256" key="4">
    <source>
        <dbReference type="ARBA" id="ARBA00022723"/>
    </source>
</evidence>
<dbReference type="Gene3D" id="3.90.870.40">
    <property type="match status" value="1"/>
</dbReference>
<evidence type="ECO:0000256" key="5">
    <source>
        <dbReference type="ARBA" id="ARBA00022771"/>
    </source>
</evidence>
<dbReference type="GO" id="GO:0051604">
    <property type="term" value="P:protein maturation"/>
    <property type="evidence" value="ECO:0007669"/>
    <property type="project" value="TreeGrafter"/>
</dbReference>
<dbReference type="Gene3D" id="3.30.420.40">
    <property type="match status" value="1"/>
</dbReference>
<feature type="domain" description="YrdC-like" evidence="11">
    <location>
        <begin position="1"/>
        <end position="94"/>
    </location>
</feature>
<gene>
    <name evidence="12" type="ORF">IQ247_28890</name>
</gene>
<dbReference type="PANTHER" id="PTHR42959:SF1">
    <property type="entry name" value="CARBAMOYLTRANSFERASE HYPF"/>
    <property type="match status" value="1"/>
</dbReference>
<comment type="pathway">
    <text evidence="1">Protein modification; [NiFe] hydrogenase maturation.</text>
</comment>
<keyword evidence="4" id="KW-0479">Metal-binding</keyword>
<dbReference type="Proteomes" id="UP000620559">
    <property type="component" value="Unassembled WGS sequence"/>
</dbReference>
<comment type="catalytic activity">
    <reaction evidence="7">
        <text>C-terminal L-cysteinyl-[HypE protein] + carbamoyl phosphate + ATP + H2O = C-terminal S-carboxamide-L-cysteinyl-[HypE protein] + AMP + phosphate + diphosphate + H(+)</text>
        <dbReference type="Rhea" id="RHEA:55636"/>
        <dbReference type="Rhea" id="RHEA-COMP:14247"/>
        <dbReference type="Rhea" id="RHEA-COMP:14392"/>
        <dbReference type="ChEBI" id="CHEBI:15377"/>
        <dbReference type="ChEBI" id="CHEBI:15378"/>
        <dbReference type="ChEBI" id="CHEBI:30616"/>
        <dbReference type="ChEBI" id="CHEBI:33019"/>
        <dbReference type="ChEBI" id="CHEBI:43474"/>
        <dbReference type="ChEBI" id="CHEBI:58228"/>
        <dbReference type="ChEBI" id="CHEBI:76913"/>
        <dbReference type="ChEBI" id="CHEBI:139126"/>
        <dbReference type="ChEBI" id="CHEBI:456215"/>
    </reaction>
</comment>
<dbReference type="Pfam" id="PF17788">
    <property type="entry name" value="HypF_C"/>
    <property type="match status" value="1"/>
</dbReference>
<feature type="non-terminal residue" evidence="12">
    <location>
        <position position="1"/>
    </location>
</feature>
<proteinExistence type="inferred from homology"/>
<dbReference type="GO" id="GO:0016743">
    <property type="term" value="F:carboxyl- or carbamoyltransferase activity"/>
    <property type="evidence" value="ECO:0007669"/>
    <property type="project" value="TreeGrafter"/>
</dbReference>
<evidence type="ECO:0000256" key="2">
    <source>
        <dbReference type="ARBA" id="ARBA00008097"/>
    </source>
</evidence>
<keyword evidence="3" id="KW-0436">Ligase</keyword>
<comment type="similarity">
    <text evidence="2">Belongs to the carbamoyltransferase HypF family.</text>
</comment>